<keyword evidence="2" id="KW-0472">Membrane</keyword>
<evidence type="ECO:0000256" key="1">
    <source>
        <dbReference type="SAM" id="MobiDB-lite"/>
    </source>
</evidence>
<feature type="region of interest" description="Disordered" evidence="1">
    <location>
        <begin position="322"/>
        <end position="346"/>
    </location>
</feature>
<proteinExistence type="predicted"/>
<feature type="domain" description="CorA-like transporter" evidence="3">
    <location>
        <begin position="58"/>
        <end position="295"/>
    </location>
</feature>
<accession>A0A8H3ZRJ6</accession>
<sequence>MSTQMQICPNAMQQHDPHDRLVEICSELNQYIMPQASEREPLDFFEAKRLWSPFNNKEKMRNLFNTPDANLDLWETGLRNKFPEDHLSISKLDAIRQHFIRSDKDPHIRHIFIRSNDSRSPMNCSPEIFRLVCAYHQVEPFFLEAILSFGRQPYPIDYCLAQFRSKTLVESSHALPKFGRSGNAIHISYLLRSVERSDAKGVEGWQIRQAANYHTFDLRSGRSFWFTVKANKTFRNRVKELTPRFKIPSKKESADGNIASYLKASLDTHLLYFSWCDEGWRDFINDFETSIRDIVLPAKTALVDDHLNREVSQYDGLPLAVQQKQRRRRTDLSRGNTGLASNHIEKAPGTDTKGVFSFGHSFFGLKTTKPDEEQGLPSASAANPRQNPYAGFDPTGSLDRLRIKDIQTLYSRSELMQRSILVLELNTGVLRDVHMYYSNLTKTELRDPRYKEIVEGFLTRLESMIRNLETRRAQLSSLSTHVNQSVQLYEMILQQRSNQIAMDFAHVAHESNGKMSLVADKTSRQTASMHVITVVTLIFLPATFVATFFQSGVLAQNEDTGAFIFQQESFKQFGLVCGPLTAITMGIWMMVFLGLKWKAKEQAKAEKDE</sequence>
<dbReference type="AlphaFoldDB" id="A0A8H3ZRJ6"/>
<feature type="transmembrane region" description="Helical" evidence="2">
    <location>
        <begin position="573"/>
        <end position="595"/>
    </location>
</feature>
<reference evidence="4 5" key="1">
    <citation type="submission" date="2019-12" db="EMBL/GenBank/DDBJ databases">
        <title>A genome sequence resource for the geographically widespread anthracnose pathogen Colletotrichum asianum.</title>
        <authorList>
            <person name="Meng Y."/>
        </authorList>
    </citation>
    <scope>NUCLEOTIDE SEQUENCE [LARGE SCALE GENOMIC DNA]</scope>
    <source>
        <strain evidence="4 5">ICMP 18580</strain>
    </source>
</reference>
<name>A0A8H3ZRJ6_9PEZI</name>
<keyword evidence="2" id="KW-0812">Transmembrane</keyword>
<keyword evidence="5" id="KW-1185">Reference proteome</keyword>
<feature type="region of interest" description="Disordered" evidence="1">
    <location>
        <begin position="369"/>
        <end position="394"/>
    </location>
</feature>
<organism evidence="4 5">
    <name type="scientific">Colletotrichum asianum</name>
    <dbReference type="NCBI Taxonomy" id="702518"/>
    <lineage>
        <taxon>Eukaryota</taxon>
        <taxon>Fungi</taxon>
        <taxon>Dikarya</taxon>
        <taxon>Ascomycota</taxon>
        <taxon>Pezizomycotina</taxon>
        <taxon>Sordariomycetes</taxon>
        <taxon>Hypocreomycetidae</taxon>
        <taxon>Glomerellales</taxon>
        <taxon>Glomerellaceae</taxon>
        <taxon>Colletotrichum</taxon>
        <taxon>Colletotrichum gloeosporioides species complex</taxon>
    </lineage>
</organism>
<evidence type="ECO:0000313" key="4">
    <source>
        <dbReference type="EMBL" id="KAF0329874.1"/>
    </source>
</evidence>
<comment type="caution">
    <text evidence="4">The sequence shown here is derived from an EMBL/GenBank/DDBJ whole genome shotgun (WGS) entry which is preliminary data.</text>
</comment>
<dbReference type="InterPro" id="IPR058257">
    <property type="entry name" value="CorA-like_dom"/>
</dbReference>
<dbReference type="OrthoDB" id="5396681at2759"/>
<dbReference type="EMBL" id="WOWK01000010">
    <property type="protein sequence ID" value="KAF0329874.1"/>
    <property type="molecule type" value="Genomic_DNA"/>
</dbReference>
<protein>
    <recommendedName>
        <fullName evidence="3">CorA-like transporter domain-containing protein</fullName>
    </recommendedName>
</protein>
<evidence type="ECO:0000313" key="5">
    <source>
        <dbReference type="Proteomes" id="UP000434172"/>
    </source>
</evidence>
<gene>
    <name evidence="4" type="ORF">GQ607_003047</name>
</gene>
<feature type="transmembrane region" description="Helical" evidence="2">
    <location>
        <begin position="531"/>
        <end position="553"/>
    </location>
</feature>
<dbReference type="Gene3D" id="1.20.58.340">
    <property type="entry name" value="Magnesium transport protein CorA, transmembrane region"/>
    <property type="match status" value="1"/>
</dbReference>
<dbReference type="Pfam" id="PF26616">
    <property type="entry name" value="CorA-like"/>
    <property type="match status" value="1"/>
</dbReference>
<dbReference type="Proteomes" id="UP000434172">
    <property type="component" value="Unassembled WGS sequence"/>
</dbReference>
<evidence type="ECO:0000259" key="3">
    <source>
        <dbReference type="Pfam" id="PF26616"/>
    </source>
</evidence>
<evidence type="ECO:0000256" key="2">
    <source>
        <dbReference type="SAM" id="Phobius"/>
    </source>
</evidence>
<keyword evidence="2" id="KW-1133">Transmembrane helix</keyword>